<proteinExistence type="predicted"/>
<dbReference type="SMART" id="SM00028">
    <property type="entry name" value="TPR"/>
    <property type="match status" value="4"/>
</dbReference>
<comment type="caution">
    <text evidence="3">The sequence shown here is derived from an EMBL/GenBank/DDBJ whole genome shotgun (WGS) entry which is preliminary data.</text>
</comment>
<evidence type="ECO:0000313" key="4">
    <source>
        <dbReference type="Proteomes" id="UP000027037"/>
    </source>
</evidence>
<gene>
    <name evidence="3" type="ORF">HY29_14430</name>
</gene>
<dbReference type="EMBL" id="AWFF01000038">
    <property type="protein sequence ID" value="KCZ54343.1"/>
    <property type="molecule type" value="Genomic_DNA"/>
</dbReference>
<dbReference type="SUPFAM" id="SSF52540">
    <property type="entry name" value="P-loop containing nucleoside triphosphate hydrolases"/>
    <property type="match status" value="1"/>
</dbReference>
<dbReference type="RefSeq" id="WP_051601374.1">
    <property type="nucleotide sequence ID" value="NZ_AWFF01000038.1"/>
</dbReference>
<dbReference type="Gene3D" id="1.25.40.10">
    <property type="entry name" value="Tetratricopeptide repeat domain"/>
    <property type="match status" value="1"/>
</dbReference>
<organism evidence="3 4">
    <name type="scientific">Hyphomonas beringensis</name>
    <dbReference type="NCBI Taxonomy" id="1280946"/>
    <lineage>
        <taxon>Bacteria</taxon>
        <taxon>Pseudomonadati</taxon>
        <taxon>Pseudomonadota</taxon>
        <taxon>Alphaproteobacteria</taxon>
        <taxon>Hyphomonadales</taxon>
        <taxon>Hyphomonadaceae</taxon>
        <taxon>Hyphomonas</taxon>
    </lineage>
</organism>
<feature type="repeat" description="TPR" evidence="2">
    <location>
        <begin position="79"/>
        <end position="112"/>
    </location>
</feature>
<feature type="repeat" description="TPR" evidence="2">
    <location>
        <begin position="11"/>
        <end position="44"/>
    </location>
</feature>
<dbReference type="InterPro" id="IPR026634">
    <property type="entry name" value="TPST-like"/>
</dbReference>
<dbReference type="PROSITE" id="PS50005">
    <property type="entry name" value="TPR"/>
    <property type="match status" value="2"/>
</dbReference>
<dbReference type="Gene3D" id="3.40.50.300">
    <property type="entry name" value="P-loop containing nucleotide triphosphate hydrolases"/>
    <property type="match status" value="1"/>
</dbReference>
<keyword evidence="1" id="KW-0808">Transferase</keyword>
<keyword evidence="4" id="KW-1185">Reference proteome</keyword>
<dbReference type="PANTHER" id="PTHR12788:SF10">
    <property type="entry name" value="PROTEIN-TYROSINE SULFOTRANSFERASE"/>
    <property type="match status" value="1"/>
</dbReference>
<keyword evidence="2" id="KW-0802">TPR repeat</keyword>
<dbReference type="AlphaFoldDB" id="A0A062U9C3"/>
<dbReference type="OrthoDB" id="9800698at2"/>
<dbReference type="Proteomes" id="UP000027037">
    <property type="component" value="Unassembled WGS sequence"/>
</dbReference>
<dbReference type="InterPro" id="IPR027417">
    <property type="entry name" value="P-loop_NTPase"/>
</dbReference>
<dbReference type="PATRIC" id="fig|1280946.3.peg.1895"/>
<sequence>MQAVQAAPGDPRIYYLLGILTGDHANHAKAIELFDRALSLGPARADILAQKARNEIALLKREAAVKSADTAAELSPSDAFTLDTLGVVYSRAGLHDRATDFYEAATRAAPDVSAYWYNLGVARQFEGDMEGARDAFYACRQRNPDDIRALAALVQITRQTPDNNYIADLEAIFPHVAEDPDEALRIGHGLAKAYEDMKDPARAMHWLARAKAGKWAAVGHDKAFDDAVFEAATANARKTLGTGHTEAAPIFIVGMPRTGTTLVDRILSGHSEITSAGELADFGLSLKQLARTPSNYVLDAETLKAAGQVDPAELGRAYMQRVKATLGLTGRFIDKMPLNAVYAPIILSALPNARVICLRRHPADTVLSNYRQMFSTRYPYYDYALNLEAAAHYYVGFDRMIRQFSAALPADRFIEVHYEAVVQDIETETRRLLEFCGLPFEAQCVDFHENAAPVATASSAQVRQPLYTSALARWKRYEIELAPALDILRAAGCLPDET</sequence>
<name>A0A062U9C3_9PROT</name>
<dbReference type="PANTHER" id="PTHR12788">
    <property type="entry name" value="PROTEIN-TYROSINE SULFOTRANSFERASE 2"/>
    <property type="match status" value="1"/>
</dbReference>
<dbReference type="eggNOG" id="COG0457">
    <property type="taxonomic scope" value="Bacteria"/>
</dbReference>
<accession>A0A062U9C3</accession>
<dbReference type="GO" id="GO:0008476">
    <property type="term" value="F:protein-tyrosine sulfotransferase activity"/>
    <property type="evidence" value="ECO:0007669"/>
    <property type="project" value="InterPro"/>
</dbReference>
<dbReference type="SUPFAM" id="SSF48452">
    <property type="entry name" value="TPR-like"/>
    <property type="match status" value="1"/>
</dbReference>
<evidence type="ECO:0000256" key="1">
    <source>
        <dbReference type="ARBA" id="ARBA00022679"/>
    </source>
</evidence>
<dbReference type="STRING" id="1280946.HY29_14430"/>
<dbReference type="Pfam" id="PF13469">
    <property type="entry name" value="Sulfotransfer_3"/>
    <property type="match status" value="1"/>
</dbReference>
<evidence type="ECO:0000256" key="2">
    <source>
        <dbReference type="PROSITE-ProRule" id="PRU00339"/>
    </source>
</evidence>
<reference evidence="3 4" key="1">
    <citation type="journal article" date="2014" name="Antonie Van Leeuwenhoek">
        <title>Hyphomonas beringensis sp. nov. and Hyphomonas chukchiensis sp. nov., isolated from surface seawater of the Bering Sea and Chukchi Sea.</title>
        <authorList>
            <person name="Li C."/>
            <person name="Lai Q."/>
            <person name="Li G."/>
            <person name="Dong C."/>
            <person name="Wang J."/>
            <person name="Liao Y."/>
            <person name="Shao Z."/>
        </authorList>
    </citation>
    <scope>NUCLEOTIDE SEQUENCE [LARGE SCALE GENOMIC DNA]</scope>
    <source>
        <strain evidence="3 4">25B14_1</strain>
    </source>
</reference>
<dbReference type="InterPro" id="IPR011990">
    <property type="entry name" value="TPR-like_helical_dom_sf"/>
</dbReference>
<dbReference type="InterPro" id="IPR019734">
    <property type="entry name" value="TPR_rpt"/>
</dbReference>
<evidence type="ECO:0000313" key="3">
    <source>
        <dbReference type="EMBL" id="KCZ54343.1"/>
    </source>
</evidence>
<protein>
    <submittedName>
        <fullName evidence="3">Uncharacterized protein</fullName>
    </submittedName>
</protein>